<dbReference type="OrthoDB" id="8186171at2759"/>
<evidence type="ECO:0000256" key="1">
    <source>
        <dbReference type="SAM" id="MobiDB-lite"/>
    </source>
</evidence>
<dbReference type="EMBL" id="JAHKSW010000012">
    <property type="protein sequence ID" value="KAG7326035.1"/>
    <property type="molecule type" value="Genomic_DNA"/>
</dbReference>
<protein>
    <submittedName>
        <fullName evidence="2">Uncharacterized protein</fullName>
    </submittedName>
</protein>
<evidence type="ECO:0000313" key="3">
    <source>
        <dbReference type="Proteomes" id="UP000824219"/>
    </source>
</evidence>
<reference evidence="2 3" key="1">
    <citation type="submission" date="2021-06" db="EMBL/GenBank/DDBJ databases">
        <title>Chromosome-level genome assembly of the red-tail catfish (Hemibagrus wyckioides).</title>
        <authorList>
            <person name="Shao F."/>
        </authorList>
    </citation>
    <scope>NUCLEOTIDE SEQUENCE [LARGE SCALE GENOMIC DNA]</scope>
    <source>
        <strain evidence="2">EC202008001</strain>
        <tissue evidence="2">Blood</tissue>
    </source>
</reference>
<dbReference type="AlphaFoldDB" id="A0A9D3NPL3"/>
<organism evidence="2 3">
    <name type="scientific">Hemibagrus wyckioides</name>
    <dbReference type="NCBI Taxonomy" id="337641"/>
    <lineage>
        <taxon>Eukaryota</taxon>
        <taxon>Metazoa</taxon>
        <taxon>Chordata</taxon>
        <taxon>Craniata</taxon>
        <taxon>Vertebrata</taxon>
        <taxon>Euteleostomi</taxon>
        <taxon>Actinopterygii</taxon>
        <taxon>Neopterygii</taxon>
        <taxon>Teleostei</taxon>
        <taxon>Ostariophysi</taxon>
        <taxon>Siluriformes</taxon>
        <taxon>Bagridae</taxon>
        <taxon>Hemibagrus</taxon>
    </lineage>
</organism>
<feature type="region of interest" description="Disordered" evidence="1">
    <location>
        <begin position="27"/>
        <end position="46"/>
    </location>
</feature>
<evidence type="ECO:0000313" key="2">
    <source>
        <dbReference type="EMBL" id="KAG7326035.1"/>
    </source>
</evidence>
<proteinExistence type="predicted"/>
<dbReference type="Proteomes" id="UP000824219">
    <property type="component" value="Linkage Group LG12"/>
</dbReference>
<keyword evidence="3" id="KW-1185">Reference proteome</keyword>
<name>A0A9D3NPL3_9TELE</name>
<comment type="caution">
    <text evidence="2">The sequence shown here is derived from an EMBL/GenBank/DDBJ whole genome shotgun (WGS) entry which is preliminary data.</text>
</comment>
<gene>
    <name evidence="2" type="ORF">KOW79_010960</name>
</gene>
<feature type="compositionally biased region" description="Basic and acidic residues" evidence="1">
    <location>
        <begin position="29"/>
        <end position="42"/>
    </location>
</feature>
<accession>A0A9D3NPL3</accession>
<sequence>MREEFIKCVDIWNQNLKWKTKPNSMWTKDVGEEGERPTKQVSREGSLGWEKRQENWLKHCWGWVREINGGLLYHHMERCGQWCDLLMVPWCRTKLLMHLDA</sequence>